<name>A0ABN7ST49_OIKDI</name>
<dbReference type="InterPro" id="IPR000922">
    <property type="entry name" value="Lectin_gal-bd_dom"/>
</dbReference>
<dbReference type="Pfam" id="PF02140">
    <property type="entry name" value="SUEL_Lectin"/>
    <property type="match status" value="1"/>
</dbReference>
<proteinExistence type="predicted"/>
<evidence type="ECO:0000313" key="3">
    <source>
        <dbReference type="EMBL" id="CAG5105015.1"/>
    </source>
</evidence>
<evidence type="ECO:0000256" key="1">
    <source>
        <dbReference type="SAM" id="SignalP"/>
    </source>
</evidence>
<keyword evidence="4" id="KW-1185">Reference proteome</keyword>
<dbReference type="CDD" id="cd22823">
    <property type="entry name" value="Gal_Rha_Lectin"/>
    <property type="match status" value="1"/>
</dbReference>
<dbReference type="PROSITE" id="PS50228">
    <property type="entry name" value="SUEL_LECTIN"/>
    <property type="match status" value="1"/>
</dbReference>
<dbReference type="PANTHER" id="PTHR46780">
    <property type="entry name" value="PROTEIN EVA-1"/>
    <property type="match status" value="1"/>
</dbReference>
<feature type="chain" id="PRO_5046810594" evidence="1">
    <location>
        <begin position="29"/>
        <end position="344"/>
    </location>
</feature>
<dbReference type="Proteomes" id="UP001158576">
    <property type="component" value="Chromosome 1"/>
</dbReference>
<sequence length="344" mass="38034">MRVVKEFRNNIFIIILLISTHSEGGVLSTKPDRSDQLELLEFHKEAFCGEQSARDDRLGLESYVNSILRNEKEGVAGAVFQMLSTGDEQLCLDGLTILILKGTYREIFGLTKFTNAQTPQTDARLCPTEETAKVEEERFPAVEHISDKVTKSRPIRVSISSFAPVTTTAKPTTAAAITSKPVATTTRSRNYYKTHFKVSKNSLIPSARSSLSPINPQENTEPLLGYHVTMCADFARAGGANEQTAPSFQAGLKCPDGKLIHIELANYGRNNSLTCARGKSEANDAWFLPCDSYSPTGFLDVTKLLREDCEMKSECSFAPAFPAFCPGISKYTEIRYNCKYNAIQ</sequence>
<reference evidence="3 4" key="1">
    <citation type="submission" date="2021-04" db="EMBL/GenBank/DDBJ databases">
        <authorList>
            <person name="Bliznina A."/>
        </authorList>
    </citation>
    <scope>NUCLEOTIDE SEQUENCE [LARGE SCALE GENOMIC DNA]</scope>
</reference>
<evidence type="ECO:0000313" key="4">
    <source>
        <dbReference type="Proteomes" id="UP001158576"/>
    </source>
</evidence>
<dbReference type="InterPro" id="IPR043159">
    <property type="entry name" value="Lectin_gal-bd_sf"/>
</dbReference>
<dbReference type="EMBL" id="OU015566">
    <property type="protein sequence ID" value="CAG5105015.1"/>
    <property type="molecule type" value="Genomic_DNA"/>
</dbReference>
<accession>A0ABN7ST49</accession>
<dbReference type="Gene3D" id="2.60.120.740">
    <property type="match status" value="1"/>
</dbReference>
<feature type="signal peptide" evidence="1">
    <location>
        <begin position="1"/>
        <end position="28"/>
    </location>
</feature>
<keyword evidence="1" id="KW-0732">Signal</keyword>
<protein>
    <submittedName>
        <fullName evidence="3">Oidioi.mRNA.OKI2018_I69.chr1.g1758.t1.cds</fullName>
    </submittedName>
</protein>
<feature type="domain" description="SUEL-type lectin" evidence="2">
    <location>
        <begin position="252"/>
        <end position="339"/>
    </location>
</feature>
<gene>
    <name evidence="3" type="ORF">OKIOD_LOCUS10523</name>
</gene>
<organism evidence="3 4">
    <name type="scientific">Oikopleura dioica</name>
    <name type="common">Tunicate</name>
    <dbReference type="NCBI Taxonomy" id="34765"/>
    <lineage>
        <taxon>Eukaryota</taxon>
        <taxon>Metazoa</taxon>
        <taxon>Chordata</taxon>
        <taxon>Tunicata</taxon>
        <taxon>Appendicularia</taxon>
        <taxon>Copelata</taxon>
        <taxon>Oikopleuridae</taxon>
        <taxon>Oikopleura</taxon>
    </lineage>
</organism>
<evidence type="ECO:0000259" key="2">
    <source>
        <dbReference type="PROSITE" id="PS50228"/>
    </source>
</evidence>